<dbReference type="RefSeq" id="XP_009514433.1">
    <property type="nucleotide sequence ID" value="XM_009516138.1"/>
</dbReference>
<dbReference type="EMBL" id="JH159151">
    <property type="protein sequence ID" value="EGZ27158.1"/>
    <property type="molecule type" value="Genomic_DNA"/>
</dbReference>
<sequence>MEGLRKERLFGPTAEDDVNVVATADLSDCESDADDEDVMTDNAIAPEGVEDVDDVEMNEGDLDTVTFDLTDDDLRTIAESGWVTYEEEHSGNLQVDTATDYYDGKYGPTRSAIAYADFPLGMFFYFLTKELWIHIAEETELYRLQNIPAMAISRREKLLARQTKDPRVSVPNVEDIEADLNKFKPIQAHEIVLVLALLFARVVAPIRDGLAHHWCTDEDGAIPRGTFSGFMKRRRFEDIMKFLHFNNNEDAGAHADKAWKIRPVLQAVEKTFRRGYRLGKVISFDDGMMPNRSKFNPMRIFMPDRPSKYGTKFYMTCCPETAYCSR</sequence>
<dbReference type="STRING" id="1094619.G4YLW3"/>
<dbReference type="Pfam" id="PF13843">
    <property type="entry name" value="DDE_Tnp_1_7"/>
    <property type="match status" value="1"/>
</dbReference>
<dbReference type="InterPro" id="IPR029526">
    <property type="entry name" value="PGBD"/>
</dbReference>
<evidence type="ECO:0000259" key="1">
    <source>
        <dbReference type="Pfam" id="PF13843"/>
    </source>
</evidence>
<gene>
    <name evidence="2" type="ORF">PHYSODRAFT_469163</name>
</gene>
<evidence type="ECO:0000313" key="3">
    <source>
        <dbReference type="Proteomes" id="UP000002640"/>
    </source>
</evidence>
<accession>G4YLW3</accession>
<dbReference type="GeneID" id="20653780"/>
<dbReference type="AlphaFoldDB" id="G4YLW3"/>
<dbReference type="PANTHER" id="PTHR46599:SF3">
    <property type="entry name" value="PIGGYBAC TRANSPOSABLE ELEMENT-DERIVED PROTEIN 4"/>
    <property type="match status" value="1"/>
</dbReference>
<dbReference type="InParanoid" id="G4YLW3"/>
<evidence type="ECO:0000313" key="2">
    <source>
        <dbReference type="EMBL" id="EGZ27158.1"/>
    </source>
</evidence>
<dbReference type="KEGG" id="psoj:PHYSODRAFT_469163"/>
<keyword evidence="3" id="KW-1185">Reference proteome</keyword>
<reference evidence="2 3" key="1">
    <citation type="journal article" date="2006" name="Science">
        <title>Phytophthora genome sequences uncover evolutionary origins and mechanisms of pathogenesis.</title>
        <authorList>
            <person name="Tyler B.M."/>
            <person name="Tripathy S."/>
            <person name="Zhang X."/>
            <person name="Dehal P."/>
            <person name="Jiang R.H."/>
            <person name="Aerts A."/>
            <person name="Arredondo F.D."/>
            <person name="Baxter L."/>
            <person name="Bensasson D."/>
            <person name="Beynon J.L."/>
            <person name="Chapman J."/>
            <person name="Damasceno C.M."/>
            <person name="Dorrance A.E."/>
            <person name="Dou D."/>
            <person name="Dickerman A.W."/>
            <person name="Dubchak I.L."/>
            <person name="Garbelotto M."/>
            <person name="Gijzen M."/>
            <person name="Gordon S.G."/>
            <person name="Govers F."/>
            <person name="Grunwald N.J."/>
            <person name="Huang W."/>
            <person name="Ivors K.L."/>
            <person name="Jones R.W."/>
            <person name="Kamoun S."/>
            <person name="Krampis K."/>
            <person name="Lamour K.H."/>
            <person name="Lee M.K."/>
            <person name="McDonald W.H."/>
            <person name="Medina M."/>
            <person name="Meijer H.J."/>
            <person name="Nordberg E.K."/>
            <person name="Maclean D.J."/>
            <person name="Ospina-Giraldo M.D."/>
            <person name="Morris P.F."/>
            <person name="Phuntumart V."/>
            <person name="Putnam N.H."/>
            <person name="Rash S."/>
            <person name="Rose J.K."/>
            <person name="Sakihama Y."/>
            <person name="Salamov A.A."/>
            <person name="Savidor A."/>
            <person name="Scheuring C.F."/>
            <person name="Smith B.M."/>
            <person name="Sobral B.W."/>
            <person name="Terry A."/>
            <person name="Torto-Alalibo T.A."/>
            <person name="Win J."/>
            <person name="Xu Z."/>
            <person name="Zhang H."/>
            <person name="Grigoriev I.V."/>
            <person name="Rokhsar D.S."/>
            <person name="Boore J.L."/>
        </authorList>
    </citation>
    <scope>NUCLEOTIDE SEQUENCE [LARGE SCALE GENOMIC DNA]</scope>
    <source>
        <strain evidence="2 3">P6497</strain>
    </source>
</reference>
<name>G4YLW3_PHYSP</name>
<dbReference type="PANTHER" id="PTHR46599">
    <property type="entry name" value="PIGGYBAC TRANSPOSABLE ELEMENT-DERIVED PROTEIN 4"/>
    <property type="match status" value="1"/>
</dbReference>
<dbReference type="Proteomes" id="UP000002640">
    <property type="component" value="Unassembled WGS sequence"/>
</dbReference>
<organism evidence="2 3">
    <name type="scientific">Phytophthora sojae (strain P6497)</name>
    <name type="common">Soybean stem and root rot agent</name>
    <name type="synonym">Phytophthora megasperma f. sp. glycines</name>
    <dbReference type="NCBI Taxonomy" id="1094619"/>
    <lineage>
        <taxon>Eukaryota</taxon>
        <taxon>Sar</taxon>
        <taxon>Stramenopiles</taxon>
        <taxon>Oomycota</taxon>
        <taxon>Peronosporomycetes</taxon>
        <taxon>Peronosporales</taxon>
        <taxon>Peronosporaceae</taxon>
        <taxon>Phytophthora</taxon>
    </lineage>
</organism>
<protein>
    <recommendedName>
        <fullName evidence="1">PiggyBac transposable element-derived protein domain-containing protein</fullName>
    </recommendedName>
</protein>
<feature type="domain" description="PiggyBac transposable element-derived protein" evidence="1">
    <location>
        <begin position="119"/>
        <end position="324"/>
    </location>
</feature>
<proteinExistence type="predicted"/>